<organism evidence="2 3">
    <name type="scientific">Podospora bellae-mahoneyi</name>
    <dbReference type="NCBI Taxonomy" id="2093777"/>
    <lineage>
        <taxon>Eukaryota</taxon>
        <taxon>Fungi</taxon>
        <taxon>Dikarya</taxon>
        <taxon>Ascomycota</taxon>
        <taxon>Pezizomycotina</taxon>
        <taxon>Sordariomycetes</taxon>
        <taxon>Sordariomycetidae</taxon>
        <taxon>Sordariales</taxon>
        <taxon>Podosporaceae</taxon>
        <taxon>Podospora</taxon>
    </lineage>
</organism>
<feature type="signal peptide" evidence="1">
    <location>
        <begin position="1"/>
        <end position="23"/>
    </location>
</feature>
<dbReference type="PANTHER" id="PTHR35605:SF1">
    <property type="entry name" value="ECP2 EFFECTOR PROTEIN DOMAIN-CONTAINING PROTEIN-RELATED"/>
    <property type="match status" value="1"/>
</dbReference>
<proteinExistence type="predicted"/>
<evidence type="ECO:0000256" key="1">
    <source>
        <dbReference type="SAM" id="SignalP"/>
    </source>
</evidence>
<gene>
    <name evidence="2" type="ORF">QC761_608825</name>
</gene>
<reference evidence="2 3" key="1">
    <citation type="journal article" date="2023" name="bioRxiv">
        <title>High-quality genome assemblies of four members of thePodospora anserinaspecies complex.</title>
        <authorList>
            <person name="Ament-Velasquez S.L."/>
            <person name="Vogan A.A."/>
            <person name="Wallerman O."/>
            <person name="Hartmann F."/>
            <person name="Gautier V."/>
            <person name="Silar P."/>
            <person name="Giraud T."/>
            <person name="Johannesson H."/>
        </authorList>
    </citation>
    <scope>NUCLEOTIDE SEQUENCE [LARGE SCALE GENOMIC DNA]</scope>
    <source>
        <strain evidence="2 3">CBS 112042</strain>
    </source>
</reference>
<name>A0ABR0FD56_9PEZI</name>
<protein>
    <recommendedName>
        <fullName evidence="4">Secreted protein</fullName>
    </recommendedName>
</protein>
<keyword evidence="1" id="KW-0732">Signal</keyword>
<evidence type="ECO:0008006" key="4">
    <source>
        <dbReference type="Google" id="ProtNLM"/>
    </source>
</evidence>
<accession>A0ABR0FD56</accession>
<dbReference type="GeneID" id="87900785"/>
<evidence type="ECO:0000313" key="2">
    <source>
        <dbReference type="EMBL" id="KAK4641039.1"/>
    </source>
</evidence>
<dbReference type="RefSeq" id="XP_062730015.1">
    <property type="nucleotide sequence ID" value="XM_062881303.1"/>
</dbReference>
<dbReference type="Proteomes" id="UP001322138">
    <property type="component" value="Unassembled WGS sequence"/>
</dbReference>
<feature type="chain" id="PRO_5047209802" description="Secreted protein" evidence="1">
    <location>
        <begin position="24"/>
        <end position="204"/>
    </location>
</feature>
<dbReference type="PANTHER" id="PTHR35605">
    <property type="entry name" value="ECP2 EFFECTOR PROTEIN DOMAIN-CONTAINING PROTEIN-RELATED"/>
    <property type="match status" value="1"/>
</dbReference>
<keyword evidence="3" id="KW-1185">Reference proteome</keyword>
<dbReference type="EMBL" id="JAFFGZ010000008">
    <property type="protein sequence ID" value="KAK4641039.1"/>
    <property type="molecule type" value="Genomic_DNA"/>
</dbReference>
<sequence length="204" mass="21856">MLTSLITFLCGSLLLSFAGLAYADADPATNYTIVELQWDMPITPGDASSGTVTVTGTVQQAIAQMDALYPGWNERFQSQISPRADGSVVGAALEELESYNCNFGTSCIISYILTGIDYLRGLEGGTKPKNGPGPGNCGRVSCSHNAAIWWCNDNNAAKEITWGKIADGAQVIVDNCRSGSSLKDVKGQAFYKSKWNVIVRRDPC</sequence>
<evidence type="ECO:0000313" key="3">
    <source>
        <dbReference type="Proteomes" id="UP001322138"/>
    </source>
</evidence>
<comment type="caution">
    <text evidence="2">The sequence shown here is derived from an EMBL/GenBank/DDBJ whole genome shotgun (WGS) entry which is preliminary data.</text>
</comment>